<evidence type="ECO:0000256" key="5">
    <source>
        <dbReference type="ARBA" id="ARBA00022989"/>
    </source>
</evidence>
<dbReference type="InterPro" id="IPR058533">
    <property type="entry name" value="Cation_efflux_TM"/>
</dbReference>
<dbReference type="SUPFAM" id="SSF160240">
    <property type="entry name" value="Cation efflux protein cytoplasmic domain-like"/>
    <property type="match status" value="1"/>
</dbReference>
<dbReference type="InterPro" id="IPR002524">
    <property type="entry name" value="Cation_efflux"/>
</dbReference>
<reference evidence="10" key="2">
    <citation type="submission" date="2021-04" db="EMBL/GenBank/DDBJ databases">
        <authorList>
            <person name="Gilroy R."/>
        </authorList>
    </citation>
    <scope>NUCLEOTIDE SEQUENCE</scope>
    <source>
        <strain evidence="10">CHK195-6426</strain>
    </source>
</reference>
<dbReference type="InterPro" id="IPR027470">
    <property type="entry name" value="Cation_efflux_CTD"/>
</dbReference>
<keyword evidence="6 7" id="KW-0472">Membrane</keyword>
<sequence length="393" mass="42939">MITLLSKFFIKNRENTQDPGVRQAYGVLCGAVGIFLNLLLFGSKFLAGMLSGSIAITADAFNNLSDAGSSIITLIGFKMAGQKPDPDHPFGHGRIEYISGLFVSVIILLMGFELIKSSAEKIFHPEELTYSPTVLVILLASILMKCYMAAYNQSISKKINSSAMKATATDSLSDCLATAVVLAATLISHFTGLSIDGWCGVLVGLFICYAGFEAAKDTISPLLGQAPDPEFVKQVNDIVMSYDGVLGIHDMIVHNYGPGRILISLHAEVPADGDLLTLHDMIDVIEHKLRDTLHCSAVIHMDPVCVGDEETEHLKELVTGCLKEISPSISIHDFRIVKGSTHTNVIFDIAVPYDFPMTDEELIETAQRRIQRENPNYFAVIEVDKQYVPEKEG</sequence>
<evidence type="ECO:0000256" key="1">
    <source>
        <dbReference type="ARBA" id="ARBA00004141"/>
    </source>
</evidence>
<evidence type="ECO:0000313" key="11">
    <source>
        <dbReference type="Proteomes" id="UP000824265"/>
    </source>
</evidence>
<evidence type="ECO:0000259" key="9">
    <source>
        <dbReference type="Pfam" id="PF16916"/>
    </source>
</evidence>
<accession>A0A9D1UCA6</accession>
<dbReference type="EMBL" id="DXGH01000073">
    <property type="protein sequence ID" value="HIW82604.1"/>
    <property type="molecule type" value="Genomic_DNA"/>
</dbReference>
<dbReference type="InterPro" id="IPR036837">
    <property type="entry name" value="Cation_efflux_CTD_sf"/>
</dbReference>
<dbReference type="Proteomes" id="UP000824265">
    <property type="component" value="Unassembled WGS sequence"/>
</dbReference>
<protein>
    <submittedName>
        <fullName evidence="10">Cation diffusion facilitator family transporter</fullName>
    </submittedName>
</protein>
<dbReference type="InterPro" id="IPR050291">
    <property type="entry name" value="CDF_Transporter"/>
</dbReference>
<keyword evidence="5 7" id="KW-1133">Transmembrane helix</keyword>
<feature type="transmembrane region" description="Helical" evidence="7">
    <location>
        <begin position="130"/>
        <end position="150"/>
    </location>
</feature>
<name>A0A9D1UCA6_9FIRM</name>
<evidence type="ECO:0000256" key="2">
    <source>
        <dbReference type="ARBA" id="ARBA00008114"/>
    </source>
</evidence>
<dbReference type="Gene3D" id="1.20.1510.10">
    <property type="entry name" value="Cation efflux protein transmembrane domain"/>
    <property type="match status" value="1"/>
</dbReference>
<dbReference type="PANTHER" id="PTHR43840:SF15">
    <property type="entry name" value="MITOCHONDRIAL METAL TRANSPORTER 1-RELATED"/>
    <property type="match status" value="1"/>
</dbReference>
<dbReference type="FunFam" id="1.20.1510.10:FF:000006">
    <property type="entry name" value="Divalent cation efflux transporter"/>
    <property type="match status" value="1"/>
</dbReference>
<dbReference type="SUPFAM" id="SSF161111">
    <property type="entry name" value="Cation efflux protein transmembrane domain-like"/>
    <property type="match status" value="1"/>
</dbReference>
<dbReference type="InterPro" id="IPR027469">
    <property type="entry name" value="Cation_efflux_TMD_sf"/>
</dbReference>
<evidence type="ECO:0000256" key="4">
    <source>
        <dbReference type="ARBA" id="ARBA00022692"/>
    </source>
</evidence>
<feature type="domain" description="Cation efflux protein transmembrane" evidence="8">
    <location>
        <begin position="32"/>
        <end position="223"/>
    </location>
</feature>
<proteinExistence type="inferred from homology"/>
<evidence type="ECO:0000256" key="6">
    <source>
        <dbReference type="ARBA" id="ARBA00023136"/>
    </source>
</evidence>
<evidence type="ECO:0000256" key="7">
    <source>
        <dbReference type="SAM" id="Phobius"/>
    </source>
</evidence>
<feature type="transmembrane region" description="Helical" evidence="7">
    <location>
        <begin position="97"/>
        <end position="115"/>
    </location>
</feature>
<reference evidence="10" key="1">
    <citation type="journal article" date="2021" name="PeerJ">
        <title>Extensive microbial diversity within the chicken gut microbiome revealed by metagenomics and culture.</title>
        <authorList>
            <person name="Gilroy R."/>
            <person name="Ravi A."/>
            <person name="Getino M."/>
            <person name="Pursley I."/>
            <person name="Horton D.L."/>
            <person name="Alikhan N.F."/>
            <person name="Baker D."/>
            <person name="Gharbi K."/>
            <person name="Hall N."/>
            <person name="Watson M."/>
            <person name="Adriaenssens E.M."/>
            <person name="Foster-Nyarko E."/>
            <person name="Jarju S."/>
            <person name="Secka A."/>
            <person name="Antonio M."/>
            <person name="Oren A."/>
            <person name="Chaudhuri R.R."/>
            <person name="La Ragione R."/>
            <person name="Hildebrand F."/>
            <person name="Pallen M.J."/>
        </authorList>
    </citation>
    <scope>NUCLEOTIDE SEQUENCE</scope>
    <source>
        <strain evidence="10">CHK195-6426</strain>
    </source>
</reference>
<evidence type="ECO:0000313" key="10">
    <source>
        <dbReference type="EMBL" id="HIW82604.1"/>
    </source>
</evidence>
<dbReference type="Pfam" id="PF16916">
    <property type="entry name" value="ZT_dimer"/>
    <property type="match status" value="1"/>
</dbReference>
<dbReference type="PANTHER" id="PTHR43840">
    <property type="entry name" value="MITOCHONDRIAL METAL TRANSPORTER 1-RELATED"/>
    <property type="match status" value="1"/>
</dbReference>
<comment type="caution">
    <text evidence="10">The sequence shown here is derived from an EMBL/GenBank/DDBJ whole genome shotgun (WGS) entry which is preliminary data.</text>
</comment>
<keyword evidence="4 7" id="KW-0812">Transmembrane</keyword>
<dbReference type="GO" id="GO:0008324">
    <property type="term" value="F:monoatomic cation transmembrane transporter activity"/>
    <property type="evidence" value="ECO:0007669"/>
    <property type="project" value="InterPro"/>
</dbReference>
<dbReference type="Gene3D" id="3.30.70.1350">
    <property type="entry name" value="Cation efflux protein, cytoplasmic domain"/>
    <property type="match status" value="1"/>
</dbReference>
<keyword evidence="3" id="KW-0813">Transport</keyword>
<organism evidence="10 11">
    <name type="scientific">Candidatus Acetatifactor stercoripullorum</name>
    <dbReference type="NCBI Taxonomy" id="2838414"/>
    <lineage>
        <taxon>Bacteria</taxon>
        <taxon>Bacillati</taxon>
        <taxon>Bacillota</taxon>
        <taxon>Clostridia</taxon>
        <taxon>Lachnospirales</taxon>
        <taxon>Lachnospiraceae</taxon>
        <taxon>Acetatifactor</taxon>
    </lineage>
</organism>
<feature type="transmembrane region" description="Helical" evidence="7">
    <location>
        <begin position="20"/>
        <end position="41"/>
    </location>
</feature>
<comment type="subcellular location">
    <subcellularLocation>
        <location evidence="1">Membrane</location>
        <topology evidence="1">Multi-pass membrane protein</topology>
    </subcellularLocation>
</comment>
<comment type="similarity">
    <text evidence="2">Belongs to the cation diffusion facilitator (CDF) transporter (TC 2.A.4) family.</text>
</comment>
<dbReference type="Pfam" id="PF01545">
    <property type="entry name" value="Cation_efflux"/>
    <property type="match status" value="1"/>
</dbReference>
<feature type="domain" description="Cation efflux protein cytoplasmic" evidence="9">
    <location>
        <begin position="227"/>
        <end position="303"/>
    </location>
</feature>
<dbReference type="AlphaFoldDB" id="A0A9D1UCA6"/>
<gene>
    <name evidence="10" type="ORF">H9742_13965</name>
</gene>
<evidence type="ECO:0000259" key="8">
    <source>
        <dbReference type="Pfam" id="PF01545"/>
    </source>
</evidence>
<evidence type="ECO:0000256" key="3">
    <source>
        <dbReference type="ARBA" id="ARBA00022448"/>
    </source>
</evidence>
<dbReference type="GO" id="GO:0016020">
    <property type="term" value="C:membrane"/>
    <property type="evidence" value="ECO:0007669"/>
    <property type="project" value="UniProtKB-SubCell"/>
</dbReference>
<dbReference type="NCBIfam" id="TIGR01297">
    <property type="entry name" value="CDF"/>
    <property type="match status" value="1"/>
</dbReference>